<comment type="caution">
    <text evidence="1">The sequence shown here is derived from an EMBL/GenBank/DDBJ whole genome shotgun (WGS) entry which is preliminary data.</text>
</comment>
<dbReference type="Proteomes" id="UP000075515">
    <property type="component" value="Unassembled WGS sequence"/>
</dbReference>
<dbReference type="EMBL" id="JEMC01001203">
    <property type="protein sequence ID" value="KYF98904.1"/>
    <property type="molecule type" value="Genomic_DNA"/>
</dbReference>
<accession>A0A150SEF0</accession>
<name>A0A150SEF0_SORCE</name>
<gene>
    <name evidence="1" type="ORF">BE18_30635</name>
</gene>
<evidence type="ECO:0000313" key="2">
    <source>
        <dbReference type="Proteomes" id="UP000075515"/>
    </source>
</evidence>
<dbReference type="AlphaFoldDB" id="A0A150SEF0"/>
<protein>
    <submittedName>
        <fullName evidence="1">Uncharacterized protein</fullName>
    </submittedName>
</protein>
<evidence type="ECO:0000313" key="1">
    <source>
        <dbReference type="EMBL" id="KYF98904.1"/>
    </source>
</evidence>
<organism evidence="1 2">
    <name type="scientific">Sorangium cellulosum</name>
    <name type="common">Polyangium cellulosum</name>
    <dbReference type="NCBI Taxonomy" id="56"/>
    <lineage>
        <taxon>Bacteria</taxon>
        <taxon>Pseudomonadati</taxon>
        <taxon>Myxococcota</taxon>
        <taxon>Polyangia</taxon>
        <taxon>Polyangiales</taxon>
        <taxon>Polyangiaceae</taxon>
        <taxon>Sorangium</taxon>
    </lineage>
</organism>
<sequence>MLMKRTWGLDVMRCPACSHRLRVVATVTERAVVTKILDHLQVRSTPLPRAPPRDPTWVQESFAYEHAVA</sequence>
<reference evidence="1 2" key="1">
    <citation type="submission" date="2014-02" db="EMBL/GenBank/DDBJ databases">
        <title>The small core and large imbalanced accessory genome model reveals a collaborative survival strategy of Sorangium cellulosum strains in nature.</title>
        <authorList>
            <person name="Han K."/>
            <person name="Peng R."/>
            <person name="Blom J."/>
            <person name="Li Y.-Z."/>
        </authorList>
    </citation>
    <scope>NUCLEOTIDE SEQUENCE [LARGE SCALE GENOMIC DNA]</scope>
    <source>
        <strain evidence="1 2">So0149</strain>
    </source>
</reference>
<proteinExistence type="predicted"/>